<evidence type="ECO:0000256" key="5">
    <source>
        <dbReference type="SAM" id="MobiDB-lite"/>
    </source>
</evidence>
<evidence type="ECO:0000259" key="6">
    <source>
        <dbReference type="PROSITE" id="PS50255"/>
    </source>
</evidence>
<comment type="similarity">
    <text evidence="4">Belongs to the cytochrome b5 family.</text>
</comment>
<dbReference type="Pfam" id="PF00173">
    <property type="entry name" value="Cyt-b5"/>
    <property type="match status" value="1"/>
</dbReference>
<keyword evidence="4" id="KW-1133">Transmembrane helix</keyword>
<dbReference type="InterPro" id="IPR018506">
    <property type="entry name" value="Cyt_B5_heme-BS"/>
</dbReference>
<dbReference type="PANTHER" id="PTHR16740">
    <property type="entry name" value="CYTOCHROME B5-RELATED PROTEIN-RELATED"/>
    <property type="match status" value="1"/>
</dbReference>
<keyword evidence="4" id="KW-0812">Transmembrane</keyword>
<evidence type="ECO:0000313" key="7">
    <source>
        <dbReference type="EMBL" id="KAG7169465.1"/>
    </source>
</evidence>
<evidence type="ECO:0000256" key="3">
    <source>
        <dbReference type="ARBA" id="ARBA00023004"/>
    </source>
</evidence>
<organism evidence="7 8">
    <name type="scientific">Homarus americanus</name>
    <name type="common">American lobster</name>
    <dbReference type="NCBI Taxonomy" id="6706"/>
    <lineage>
        <taxon>Eukaryota</taxon>
        <taxon>Metazoa</taxon>
        <taxon>Ecdysozoa</taxon>
        <taxon>Arthropoda</taxon>
        <taxon>Crustacea</taxon>
        <taxon>Multicrustacea</taxon>
        <taxon>Malacostraca</taxon>
        <taxon>Eumalacostraca</taxon>
        <taxon>Eucarida</taxon>
        <taxon>Decapoda</taxon>
        <taxon>Pleocyemata</taxon>
        <taxon>Astacidea</taxon>
        <taxon>Nephropoidea</taxon>
        <taxon>Nephropidae</taxon>
        <taxon>Homarus</taxon>
    </lineage>
</organism>
<accession>A0A8J5KDD5</accession>
<keyword evidence="2 4" id="KW-0479">Metal-binding</keyword>
<dbReference type="PRINTS" id="PR00363">
    <property type="entry name" value="CYTOCHROMEB5"/>
</dbReference>
<dbReference type="PROSITE" id="PS50255">
    <property type="entry name" value="CYTOCHROME_B5_2"/>
    <property type="match status" value="1"/>
</dbReference>
<evidence type="ECO:0000313" key="8">
    <source>
        <dbReference type="Proteomes" id="UP000747542"/>
    </source>
</evidence>
<keyword evidence="4" id="KW-0472">Membrane</keyword>
<dbReference type="EMBL" id="JAHLQT010016480">
    <property type="protein sequence ID" value="KAG7169465.1"/>
    <property type="molecule type" value="Genomic_DNA"/>
</dbReference>
<dbReference type="GO" id="GO:0046872">
    <property type="term" value="F:metal ion binding"/>
    <property type="evidence" value="ECO:0007669"/>
    <property type="project" value="UniProtKB-UniRule"/>
</dbReference>
<feature type="compositionally biased region" description="Basic and acidic residues" evidence="5">
    <location>
        <begin position="1"/>
        <end position="14"/>
    </location>
</feature>
<evidence type="ECO:0000256" key="4">
    <source>
        <dbReference type="RuleBase" id="RU362121"/>
    </source>
</evidence>
<proteinExistence type="inferred from homology"/>
<dbReference type="Proteomes" id="UP000747542">
    <property type="component" value="Unassembled WGS sequence"/>
</dbReference>
<dbReference type="InterPro" id="IPR036400">
    <property type="entry name" value="Cyt_B5-like_heme/steroid_sf"/>
</dbReference>
<gene>
    <name evidence="7" type="primary">Cyb5r-L2</name>
    <name evidence="7" type="ORF">Hamer_G019609</name>
</gene>
<evidence type="ECO:0000256" key="2">
    <source>
        <dbReference type="ARBA" id="ARBA00022723"/>
    </source>
</evidence>
<keyword evidence="1 4" id="KW-0349">Heme</keyword>
<feature type="domain" description="Cytochrome b5 heme-binding" evidence="6">
    <location>
        <begin position="60"/>
        <end position="115"/>
    </location>
</feature>
<dbReference type="AlphaFoldDB" id="A0A8J5KDD5"/>
<feature type="region of interest" description="Disordered" evidence="5">
    <location>
        <begin position="1"/>
        <end position="20"/>
    </location>
</feature>
<dbReference type="InterPro" id="IPR001199">
    <property type="entry name" value="Cyt_B5-like_heme/steroid-bd"/>
</dbReference>
<dbReference type="InterPro" id="IPR053100">
    <property type="entry name" value="Cytochrome_b5-related"/>
</dbReference>
<name>A0A8J5KDD5_HOMAM</name>
<reference evidence="7" key="1">
    <citation type="journal article" date="2021" name="Sci. Adv.">
        <title>The American lobster genome reveals insights on longevity, neural, and immune adaptations.</title>
        <authorList>
            <person name="Polinski J.M."/>
            <person name="Zimin A.V."/>
            <person name="Clark K.F."/>
            <person name="Kohn A.B."/>
            <person name="Sadowski N."/>
            <person name="Timp W."/>
            <person name="Ptitsyn A."/>
            <person name="Khanna P."/>
            <person name="Romanova D.Y."/>
            <person name="Williams P."/>
            <person name="Greenwood S.J."/>
            <person name="Moroz L.L."/>
            <person name="Walt D.R."/>
            <person name="Bodnar A.G."/>
        </authorList>
    </citation>
    <scope>NUCLEOTIDE SEQUENCE</scope>
    <source>
        <strain evidence="7">GMGI-L3</strain>
    </source>
</reference>
<evidence type="ECO:0000256" key="1">
    <source>
        <dbReference type="ARBA" id="ARBA00022617"/>
    </source>
</evidence>
<keyword evidence="3 4" id="KW-0408">Iron</keyword>
<feature type="non-terminal residue" evidence="7">
    <location>
        <position position="1"/>
    </location>
</feature>
<dbReference type="GO" id="GO:0020037">
    <property type="term" value="F:heme binding"/>
    <property type="evidence" value="ECO:0007669"/>
    <property type="project" value="UniProtKB-UniRule"/>
</dbReference>
<keyword evidence="8" id="KW-1185">Reference proteome</keyword>
<protein>
    <submittedName>
        <fullName evidence="7">Cytochrome b5-related protein-like 2</fullName>
    </submittedName>
</protein>
<sequence>EMAPRQDLKQDSHKSKGNQNWLSHTGFLHYPTGRDQLVKTTHGWMNGKRIDDDVGPYWRIHNKLYDMTDFIEKHPGGQDWLLATKGTDITEAFESAHIGTAAENLLHKYYVNDILTPRNSPYTFHENGFYKTFKRKVQPVLKRVGKGPTLYMRFIQDSLALTFVALMIASVITQSYTKIIFAGVMVTNKINDTVLGVS</sequence>
<feature type="transmembrane region" description="Helical" evidence="4">
    <location>
        <begin position="150"/>
        <end position="172"/>
    </location>
</feature>
<comment type="caution">
    <text evidence="7">The sequence shown here is derived from an EMBL/GenBank/DDBJ whole genome shotgun (WGS) entry which is preliminary data.</text>
</comment>
<dbReference type="Gene3D" id="3.10.120.10">
    <property type="entry name" value="Cytochrome b5-like heme/steroid binding domain"/>
    <property type="match status" value="1"/>
</dbReference>
<dbReference type="SUPFAM" id="SSF55856">
    <property type="entry name" value="Cytochrome b5-like heme/steroid binding domain"/>
    <property type="match status" value="1"/>
</dbReference>
<dbReference type="SMART" id="SM01117">
    <property type="entry name" value="Cyt-b5"/>
    <property type="match status" value="1"/>
</dbReference>
<dbReference type="PROSITE" id="PS00191">
    <property type="entry name" value="CYTOCHROME_B5_1"/>
    <property type="match status" value="1"/>
</dbReference>
<dbReference type="PANTHER" id="PTHR16740:SF1">
    <property type="entry name" value="CYTOCHROME B5-RELATED PROTEIN-RELATED"/>
    <property type="match status" value="1"/>
</dbReference>